<dbReference type="EMBL" id="ML976983">
    <property type="protein sequence ID" value="KAF1960140.1"/>
    <property type="molecule type" value="Genomic_DNA"/>
</dbReference>
<evidence type="ECO:0000259" key="7">
    <source>
        <dbReference type="Pfam" id="PF20684"/>
    </source>
</evidence>
<sequence length="323" mass="35438">MVLGYALLLFCCIADYISISYGVGAHAYRLTESQIEQAKKWFLIAGLAYAAATAPVKASICVLILRVTPQRKFRWILYNVIGISTLGSFIRVVVYIARCKPLAAAWNPAKGKCGSPSILTNVTYFFSAVCIVTDWTCAILPVFVIWGIQLSRNAKIYVGVILALGVLASIATIVRMRYLLAYQDPDDFVYGITPIAIWSEVECCIGIVAGSLATMRPLLRYLGIRGFSSNGRSRTIDRTSTVNREYSLREIGSSVSRIAASYQYTIERRKGDMAPRDVTDDGESQRQILEIKPLEIVVESGYEVTVEGSTPKEGFGGRGGALV</sequence>
<evidence type="ECO:0000313" key="8">
    <source>
        <dbReference type="EMBL" id="KAF1960140.1"/>
    </source>
</evidence>
<dbReference type="Proteomes" id="UP000800035">
    <property type="component" value="Unassembled WGS sequence"/>
</dbReference>
<feature type="domain" description="Rhodopsin" evidence="7">
    <location>
        <begin position="4"/>
        <end position="220"/>
    </location>
</feature>
<dbReference type="OrthoDB" id="3897607at2759"/>
<dbReference type="PANTHER" id="PTHR33048">
    <property type="entry name" value="PTH11-LIKE INTEGRAL MEMBRANE PROTEIN (AFU_ORTHOLOGUE AFUA_5G11245)"/>
    <property type="match status" value="1"/>
</dbReference>
<feature type="transmembrane region" description="Helical" evidence="6">
    <location>
        <begin position="41"/>
        <end position="65"/>
    </location>
</feature>
<evidence type="ECO:0000256" key="2">
    <source>
        <dbReference type="ARBA" id="ARBA00022692"/>
    </source>
</evidence>
<comment type="similarity">
    <text evidence="5">Belongs to the SAT4 family.</text>
</comment>
<keyword evidence="2 6" id="KW-0812">Transmembrane</keyword>
<name>A0A6A5U723_9PLEO</name>
<evidence type="ECO:0000256" key="3">
    <source>
        <dbReference type="ARBA" id="ARBA00022989"/>
    </source>
</evidence>
<feature type="transmembrane region" description="Helical" evidence="6">
    <location>
        <begin position="77"/>
        <end position="97"/>
    </location>
</feature>
<evidence type="ECO:0000256" key="6">
    <source>
        <dbReference type="SAM" id="Phobius"/>
    </source>
</evidence>
<reference evidence="8" key="1">
    <citation type="journal article" date="2020" name="Stud. Mycol.">
        <title>101 Dothideomycetes genomes: a test case for predicting lifestyles and emergence of pathogens.</title>
        <authorList>
            <person name="Haridas S."/>
            <person name="Albert R."/>
            <person name="Binder M."/>
            <person name="Bloem J."/>
            <person name="Labutti K."/>
            <person name="Salamov A."/>
            <person name="Andreopoulos B."/>
            <person name="Baker S."/>
            <person name="Barry K."/>
            <person name="Bills G."/>
            <person name="Bluhm B."/>
            <person name="Cannon C."/>
            <person name="Castanera R."/>
            <person name="Culley D."/>
            <person name="Daum C."/>
            <person name="Ezra D."/>
            <person name="Gonzalez J."/>
            <person name="Henrissat B."/>
            <person name="Kuo A."/>
            <person name="Liang C."/>
            <person name="Lipzen A."/>
            <person name="Lutzoni F."/>
            <person name="Magnuson J."/>
            <person name="Mondo S."/>
            <person name="Nolan M."/>
            <person name="Ohm R."/>
            <person name="Pangilinan J."/>
            <person name="Park H.-J."/>
            <person name="Ramirez L."/>
            <person name="Alfaro M."/>
            <person name="Sun H."/>
            <person name="Tritt A."/>
            <person name="Yoshinaga Y."/>
            <person name="Zwiers L.-H."/>
            <person name="Turgeon B."/>
            <person name="Goodwin S."/>
            <person name="Spatafora J."/>
            <person name="Crous P."/>
            <person name="Grigoriev I."/>
        </authorList>
    </citation>
    <scope>NUCLEOTIDE SEQUENCE</scope>
    <source>
        <strain evidence="8">CBS 675.92</strain>
    </source>
</reference>
<evidence type="ECO:0000256" key="1">
    <source>
        <dbReference type="ARBA" id="ARBA00004141"/>
    </source>
</evidence>
<evidence type="ECO:0000256" key="5">
    <source>
        <dbReference type="ARBA" id="ARBA00038359"/>
    </source>
</evidence>
<dbReference type="PANTHER" id="PTHR33048:SF47">
    <property type="entry name" value="INTEGRAL MEMBRANE PROTEIN-RELATED"/>
    <property type="match status" value="1"/>
</dbReference>
<feature type="transmembrane region" description="Helical" evidence="6">
    <location>
        <begin position="188"/>
        <end position="215"/>
    </location>
</feature>
<gene>
    <name evidence="8" type="ORF">CC80DRAFT_438682</name>
</gene>
<keyword evidence="4 6" id="KW-0472">Membrane</keyword>
<dbReference type="InterPro" id="IPR049326">
    <property type="entry name" value="Rhodopsin_dom_fungi"/>
</dbReference>
<proteinExistence type="inferred from homology"/>
<protein>
    <recommendedName>
        <fullName evidence="7">Rhodopsin domain-containing protein</fullName>
    </recommendedName>
</protein>
<organism evidence="8 9">
    <name type="scientific">Byssothecium circinans</name>
    <dbReference type="NCBI Taxonomy" id="147558"/>
    <lineage>
        <taxon>Eukaryota</taxon>
        <taxon>Fungi</taxon>
        <taxon>Dikarya</taxon>
        <taxon>Ascomycota</taxon>
        <taxon>Pezizomycotina</taxon>
        <taxon>Dothideomycetes</taxon>
        <taxon>Pleosporomycetidae</taxon>
        <taxon>Pleosporales</taxon>
        <taxon>Massarineae</taxon>
        <taxon>Massarinaceae</taxon>
        <taxon>Byssothecium</taxon>
    </lineage>
</organism>
<keyword evidence="3 6" id="KW-1133">Transmembrane helix</keyword>
<keyword evidence="9" id="KW-1185">Reference proteome</keyword>
<evidence type="ECO:0000313" key="9">
    <source>
        <dbReference type="Proteomes" id="UP000800035"/>
    </source>
</evidence>
<dbReference type="GO" id="GO:0016020">
    <property type="term" value="C:membrane"/>
    <property type="evidence" value="ECO:0007669"/>
    <property type="project" value="UniProtKB-SubCell"/>
</dbReference>
<comment type="subcellular location">
    <subcellularLocation>
        <location evidence="1">Membrane</location>
        <topology evidence="1">Multi-pass membrane protein</topology>
    </subcellularLocation>
</comment>
<feature type="transmembrane region" description="Helical" evidence="6">
    <location>
        <begin position="156"/>
        <end position="176"/>
    </location>
</feature>
<accession>A0A6A5U723</accession>
<feature type="transmembrane region" description="Helical" evidence="6">
    <location>
        <begin position="124"/>
        <end position="144"/>
    </location>
</feature>
<dbReference type="AlphaFoldDB" id="A0A6A5U723"/>
<dbReference type="InterPro" id="IPR052337">
    <property type="entry name" value="SAT4-like"/>
</dbReference>
<dbReference type="Pfam" id="PF20684">
    <property type="entry name" value="Fung_rhodopsin"/>
    <property type="match status" value="1"/>
</dbReference>
<evidence type="ECO:0000256" key="4">
    <source>
        <dbReference type="ARBA" id="ARBA00023136"/>
    </source>
</evidence>